<name>A0A8T2LPK0_ASTMX</name>
<feature type="compositionally biased region" description="Acidic residues" evidence="1">
    <location>
        <begin position="132"/>
        <end position="152"/>
    </location>
</feature>
<evidence type="ECO:0000313" key="3">
    <source>
        <dbReference type="Proteomes" id="UP000752171"/>
    </source>
</evidence>
<dbReference type="Proteomes" id="UP000752171">
    <property type="component" value="Unassembled WGS sequence"/>
</dbReference>
<feature type="region of interest" description="Disordered" evidence="1">
    <location>
        <begin position="62"/>
        <end position="175"/>
    </location>
</feature>
<dbReference type="EMBL" id="JAICCE010000009">
    <property type="protein sequence ID" value="KAG9273589.1"/>
    <property type="molecule type" value="Genomic_DNA"/>
</dbReference>
<gene>
    <name evidence="2" type="ORF">AMEX_G12765</name>
</gene>
<evidence type="ECO:0000256" key="1">
    <source>
        <dbReference type="SAM" id="MobiDB-lite"/>
    </source>
</evidence>
<dbReference type="AlphaFoldDB" id="A0A8T2LPK0"/>
<protein>
    <submittedName>
        <fullName evidence="2">Uncharacterized protein</fullName>
    </submittedName>
</protein>
<evidence type="ECO:0000313" key="2">
    <source>
        <dbReference type="EMBL" id="KAG9273589.1"/>
    </source>
</evidence>
<accession>A0A8T2LPK0</accession>
<proteinExistence type="predicted"/>
<reference evidence="2 3" key="1">
    <citation type="submission" date="2021-07" db="EMBL/GenBank/DDBJ databases">
        <authorList>
            <person name="Imarazene B."/>
            <person name="Zahm M."/>
            <person name="Klopp C."/>
            <person name="Cabau C."/>
            <person name="Beille S."/>
            <person name="Jouanno E."/>
            <person name="Castinel A."/>
            <person name="Lluch J."/>
            <person name="Gil L."/>
            <person name="Kuchtly C."/>
            <person name="Lopez Roques C."/>
            <person name="Donnadieu C."/>
            <person name="Parrinello H."/>
            <person name="Journot L."/>
            <person name="Du K."/>
            <person name="Schartl M."/>
            <person name="Retaux S."/>
            <person name="Guiguen Y."/>
        </authorList>
    </citation>
    <scope>NUCLEOTIDE SEQUENCE [LARGE SCALE GENOMIC DNA]</scope>
    <source>
        <strain evidence="2">Pach_M1</strain>
        <tissue evidence="2">Testis</tissue>
    </source>
</reference>
<comment type="caution">
    <text evidence="2">The sequence shown here is derived from an EMBL/GenBank/DDBJ whole genome shotgun (WGS) entry which is preliminary data.</text>
</comment>
<organism evidence="2 3">
    <name type="scientific">Astyanax mexicanus</name>
    <name type="common">Blind cave fish</name>
    <name type="synonym">Astyanax fasciatus mexicanus</name>
    <dbReference type="NCBI Taxonomy" id="7994"/>
    <lineage>
        <taxon>Eukaryota</taxon>
        <taxon>Metazoa</taxon>
        <taxon>Chordata</taxon>
        <taxon>Craniata</taxon>
        <taxon>Vertebrata</taxon>
        <taxon>Euteleostomi</taxon>
        <taxon>Actinopterygii</taxon>
        <taxon>Neopterygii</taxon>
        <taxon>Teleostei</taxon>
        <taxon>Ostariophysi</taxon>
        <taxon>Characiformes</taxon>
        <taxon>Characoidei</taxon>
        <taxon>Acestrorhamphidae</taxon>
        <taxon>Acestrorhamphinae</taxon>
        <taxon>Astyanax</taxon>
    </lineage>
</organism>
<sequence>MEWKRMGFGGQFTFKNFRTSMVHYNKHKSPKKKQLIHRAMCHSEDVASRFYTTLNTASEAAQVRKLQAEESSPEKSITSSPEKKKRGSRRCLFVESSQESEEEEEQQTHGSHQSLSRPPASKRKLSSLSSSSEDDSGPERQEEEQEEEEQQGEGELFILQSPVKNPQTDATMCKIGADPSAGHTYLGRPVLVSQKDMKLLEAKVSPRVKMVKAKCSTVMLSSSDDEDIEESAVYESFKFV</sequence>